<evidence type="ECO:0000313" key="3">
    <source>
        <dbReference type="Proteomes" id="UP000800096"/>
    </source>
</evidence>
<dbReference type="EMBL" id="ML979136">
    <property type="protein sequence ID" value="KAF1915149.1"/>
    <property type="molecule type" value="Genomic_DNA"/>
</dbReference>
<proteinExistence type="predicted"/>
<dbReference type="OrthoDB" id="10472873at2759"/>
<feature type="signal peptide" evidence="1">
    <location>
        <begin position="1"/>
        <end position="17"/>
    </location>
</feature>
<protein>
    <submittedName>
        <fullName evidence="2">Uncharacterized protein</fullName>
    </submittedName>
</protein>
<name>A0A6A5QIC5_AMPQU</name>
<feature type="chain" id="PRO_5025541187" evidence="1">
    <location>
        <begin position="18"/>
        <end position="130"/>
    </location>
</feature>
<evidence type="ECO:0000313" key="2">
    <source>
        <dbReference type="EMBL" id="KAF1915149.1"/>
    </source>
</evidence>
<dbReference type="AlphaFoldDB" id="A0A6A5QIC5"/>
<dbReference type="Proteomes" id="UP000800096">
    <property type="component" value="Unassembled WGS sequence"/>
</dbReference>
<accession>A0A6A5QIC5</accession>
<reference evidence="2" key="1">
    <citation type="journal article" date="2020" name="Stud. Mycol.">
        <title>101 Dothideomycetes genomes: a test case for predicting lifestyles and emergence of pathogens.</title>
        <authorList>
            <person name="Haridas S."/>
            <person name="Albert R."/>
            <person name="Binder M."/>
            <person name="Bloem J."/>
            <person name="Labutti K."/>
            <person name="Salamov A."/>
            <person name="Andreopoulos B."/>
            <person name="Baker S."/>
            <person name="Barry K."/>
            <person name="Bills G."/>
            <person name="Bluhm B."/>
            <person name="Cannon C."/>
            <person name="Castanera R."/>
            <person name="Culley D."/>
            <person name="Daum C."/>
            <person name="Ezra D."/>
            <person name="Gonzalez J."/>
            <person name="Henrissat B."/>
            <person name="Kuo A."/>
            <person name="Liang C."/>
            <person name="Lipzen A."/>
            <person name="Lutzoni F."/>
            <person name="Magnuson J."/>
            <person name="Mondo S."/>
            <person name="Nolan M."/>
            <person name="Ohm R."/>
            <person name="Pangilinan J."/>
            <person name="Park H.-J."/>
            <person name="Ramirez L."/>
            <person name="Alfaro M."/>
            <person name="Sun H."/>
            <person name="Tritt A."/>
            <person name="Yoshinaga Y."/>
            <person name="Zwiers L.-H."/>
            <person name="Turgeon B."/>
            <person name="Goodwin S."/>
            <person name="Spatafora J."/>
            <person name="Crous P."/>
            <person name="Grigoriev I."/>
        </authorList>
    </citation>
    <scope>NUCLEOTIDE SEQUENCE</scope>
    <source>
        <strain evidence="2">HMLAC05119</strain>
    </source>
</reference>
<gene>
    <name evidence="2" type="ORF">BDU57DRAFT_517987</name>
</gene>
<keyword evidence="1" id="KW-0732">Signal</keyword>
<organism evidence="2 3">
    <name type="scientific">Ampelomyces quisqualis</name>
    <name type="common">Powdery mildew agent</name>
    <dbReference type="NCBI Taxonomy" id="50730"/>
    <lineage>
        <taxon>Eukaryota</taxon>
        <taxon>Fungi</taxon>
        <taxon>Dikarya</taxon>
        <taxon>Ascomycota</taxon>
        <taxon>Pezizomycotina</taxon>
        <taxon>Dothideomycetes</taxon>
        <taxon>Pleosporomycetidae</taxon>
        <taxon>Pleosporales</taxon>
        <taxon>Pleosporineae</taxon>
        <taxon>Phaeosphaeriaceae</taxon>
        <taxon>Ampelomyces</taxon>
    </lineage>
</organism>
<keyword evidence="3" id="KW-1185">Reference proteome</keyword>
<evidence type="ECO:0000256" key="1">
    <source>
        <dbReference type="SAM" id="SignalP"/>
    </source>
</evidence>
<sequence length="130" mass="14246">MLVKLPIFASLATLAVADFQVYWFSRQAPNDQLSWGANNYGGVKLFTSKPDPKGFLAAKEIPVAANLGNTEVSDSVGGGYMCDGCPSDKDWTQWSPERIQMNGQNIFFGPSGEHYISKLCRLLPLPCQTL</sequence>